<evidence type="ECO:0008006" key="4">
    <source>
        <dbReference type="Google" id="ProtNLM"/>
    </source>
</evidence>
<keyword evidence="1" id="KW-0472">Membrane</keyword>
<dbReference type="Gene3D" id="2.40.10.120">
    <property type="match status" value="1"/>
</dbReference>
<dbReference type="Proteomes" id="UP000178042">
    <property type="component" value="Unassembled WGS sequence"/>
</dbReference>
<feature type="transmembrane region" description="Helical" evidence="1">
    <location>
        <begin position="7"/>
        <end position="26"/>
    </location>
</feature>
<dbReference type="InterPro" id="IPR009003">
    <property type="entry name" value="Peptidase_S1_PA"/>
</dbReference>
<evidence type="ECO:0000256" key="1">
    <source>
        <dbReference type="SAM" id="Phobius"/>
    </source>
</evidence>
<name>A0A1F6DGM7_9BACT</name>
<dbReference type="SUPFAM" id="SSF50494">
    <property type="entry name" value="Trypsin-like serine proteases"/>
    <property type="match status" value="1"/>
</dbReference>
<comment type="caution">
    <text evidence="2">The sequence shown here is derived from an EMBL/GenBank/DDBJ whole genome shotgun (WGS) entry which is preliminary data.</text>
</comment>
<reference evidence="2 3" key="1">
    <citation type="journal article" date="2016" name="Nat. Commun.">
        <title>Thousands of microbial genomes shed light on interconnected biogeochemical processes in an aquifer system.</title>
        <authorList>
            <person name="Anantharaman K."/>
            <person name="Brown C.T."/>
            <person name="Hug L.A."/>
            <person name="Sharon I."/>
            <person name="Castelle C.J."/>
            <person name="Probst A.J."/>
            <person name="Thomas B.C."/>
            <person name="Singh A."/>
            <person name="Wilkins M.J."/>
            <person name="Karaoz U."/>
            <person name="Brodie E.L."/>
            <person name="Williams K.H."/>
            <person name="Hubbard S.S."/>
            <person name="Banfield J.F."/>
        </authorList>
    </citation>
    <scope>NUCLEOTIDE SEQUENCE [LARGE SCALE GENOMIC DNA]</scope>
</reference>
<sequence length="405" mass="42792">MPPRIQPFLANIGAIGLIVGTILVLTHPQWVGFEQSIKVNGKTEAPANIIATSIVTVKSPSTSAQLPAPAHSKKIANTPPKSAAVAQQVSAIPPLSSPESATTSNTLQVARVPNPYPFPPQSFEVINNQARLALVNILCGARSGTFRPISASGVIIDPRGVILTNAHVAQYFLLSSDPTVDLSCVIRAGSPAYPSWNAEVLFIPPSWVKRHASDIIKTQPVGTGEYDYALLRVTSAINGQPLLPRIAYVPIDTRETIAFKDDDVLVASYPAEFVGGIATQLNLYPATSITTIKKMLTFDNKTVDAISLGGVIGAQSGSSGGAVMNAWGRLVGIISTTSEGETTAKRDLHAITLSYINRNIASESGVDLASILQGDIEGNARAFNASIAPALRKLLIDQITPTGRY</sequence>
<protein>
    <recommendedName>
        <fullName evidence="4">Serine protease</fullName>
    </recommendedName>
</protein>
<accession>A0A1F6DGM7</accession>
<proteinExistence type="predicted"/>
<gene>
    <name evidence="2" type="ORF">A3C86_04855</name>
</gene>
<evidence type="ECO:0000313" key="3">
    <source>
        <dbReference type="Proteomes" id="UP000178042"/>
    </source>
</evidence>
<dbReference type="Pfam" id="PF13365">
    <property type="entry name" value="Trypsin_2"/>
    <property type="match status" value="1"/>
</dbReference>
<keyword evidence="1" id="KW-0812">Transmembrane</keyword>
<dbReference type="AlphaFoldDB" id="A0A1F6DGM7"/>
<evidence type="ECO:0000313" key="2">
    <source>
        <dbReference type="EMBL" id="OGG60594.1"/>
    </source>
</evidence>
<dbReference type="EMBL" id="MFLD01000011">
    <property type="protein sequence ID" value="OGG60594.1"/>
    <property type="molecule type" value="Genomic_DNA"/>
</dbReference>
<organism evidence="2 3">
    <name type="scientific">Candidatus Kaiserbacteria bacterium RIFCSPHIGHO2_02_FULL_49_16</name>
    <dbReference type="NCBI Taxonomy" id="1798490"/>
    <lineage>
        <taxon>Bacteria</taxon>
        <taxon>Candidatus Kaiseribacteriota</taxon>
    </lineage>
</organism>
<keyword evidence="1" id="KW-1133">Transmembrane helix</keyword>